<feature type="compositionally biased region" description="Basic and acidic residues" evidence="1">
    <location>
        <begin position="402"/>
        <end position="423"/>
    </location>
</feature>
<keyword evidence="3" id="KW-1185">Reference proteome</keyword>
<feature type="compositionally biased region" description="Basic and acidic residues" evidence="1">
    <location>
        <begin position="347"/>
        <end position="358"/>
    </location>
</feature>
<accession>A0ABW2CKY0</accession>
<feature type="compositionally biased region" description="Basic and acidic residues" evidence="1">
    <location>
        <begin position="1"/>
        <end position="17"/>
    </location>
</feature>
<evidence type="ECO:0000256" key="1">
    <source>
        <dbReference type="SAM" id="MobiDB-lite"/>
    </source>
</evidence>
<evidence type="ECO:0000313" key="3">
    <source>
        <dbReference type="Proteomes" id="UP001596380"/>
    </source>
</evidence>
<dbReference type="Proteomes" id="UP001596380">
    <property type="component" value="Unassembled WGS sequence"/>
</dbReference>
<proteinExistence type="predicted"/>
<feature type="compositionally biased region" description="Basic and acidic residues" evidence="1">
    <location>
        <begin position="200"/>
        <end position="225"/>
    </location>
</feature>
<dbReference type="EMBL" id="JBHSXS010000013">
    <property type="protein sequence ID" value="MFC6882452.1"/>
    <property type="molecule type" value="Genomic_DNA"/>
</dbReference>
<dbReference type="RefSeq" id="WP_241684514.1">
    <property type="nucleotide sequence ID" value="NZ_JBHSXS010000013.1"/>
</dbReference>
<evidence type="ECO:0000313" key="2">
    <source>
        <dbReference type="EMBL" id="MFC6882452.1"/>
    </source>
</evidence>
<feature type="compositionally biased region" description="Low complexity" evidence="1">
    <location>
        <begin position="451"/>
        <end position="464"/>
    </location>
</feature>
<feature type="region of interest" description="Disordered" evidence="1">
    <location>
        <begin position="1"/>
        <end position="71"/>
    </location>
</feature>
<sequence length="557" mass="57554">MPKSDERDNRGAEDHAATSEAAVPGGMEPQDDASATREGPAGDGPGGHGEAGAGSGGGTGAKGDPGTAVARMGEPVTVWPCANCGRPVPQPMGTVRAVRYCQDNDGACAREARDRRERGRDAPGLTGQVASTWEMVERLEKAADVLADSLTSELSVAGVERRVSEVRAEAARELASAQTERDASQRKAEEAWQEAATSRQRAETAEDEAARAREEAKLATAKRDAAQQAWEEAHQIAQQAVTAKLAAESERDRIAARETELLAALETARAELVGLHSKLAEAEGAAEAQRVEAAVAKQGAEDLRNAMRDTEAQRQRAMQAASKAEAERTTALRAQSEAEAEVVRANARADEATKERDAAQAQAQAAVAERDEMAAKVNDQSVQLRQLSQSVAEQQAALTALAEERDAARAEADRARRQIDHFTHNTLSSNIPPGGRMPGGGQGPAPGLPGGSLSSGPIPNGSLSDGAPLSAPIPGGPNTSGPIPNVPGPGSPIPPGPGTSGPIPSIPNAQGGPIPSGPMPPQNGSAQSGDHPMPGGPTGEHRPINGTDREDPLFTGP</sequence>
<gene>
    <name evidence="2" type="ORF">ACFQKB_22040</name>
</gene>
<name>A0ABW2CKY0_9ACTN</name>
<comment type="caution">
    <text evidence="2">The sequence shown here is derived from an EMBL/GenBank/DDBJ whole genome shotgun (WGS) entry which is preliminary data.</text>
</comment>
<feature type="region of interest" description="Disordered" evidence="1">
    <location>
        <begin position="392"/>
        <end position="557"/>
    </location>
</feature>
<reference evidence="3" key="1">
    <citation type="journal article" date="2019" name="Int. J. Syst. Evol. Microbiol.">
        <title>The Global Catalogue of Microorganisms (GCM) 10K type strain sequencing project: providing services to taxonomists for standard genome sequencing and annotation.</title>
        <authorList>
            <consortium name="The Broad Institute Genomics Platform"/>
            <consortium name="The Broad Institute Genome Sequencing Center for Infectious Disease"/>
            <person name="Wu L."/>
            <person name="Ma J."/>
        </authorList>
    </citation>
    <scope>NUCLEOTIDE SEQUENCE [LARGE SCALE GENOMIC DNA]</scope>
    <source>
        <strain evidence="3">JCM 3369</strain>
    </source>
</reference>
<organism evidence="2 3">
    <name type="scientific">Actinomadura yumaensis</name>
    <dbReference type="NCBI Taxonomy" id="111807"/>
    <lineage>
        <taxon>Bacteria</taxon>
        <taxon>Bacillati</taxon>
        <taxon>Actinomycetota</taxon>
        <taxon>Actinomycetes</taxon>
        <taxon>Streptosporangiales</taxon>
        <taxon>Thermomonosporaceae</taxon>
        <taxon>Actinomadura</taxon>
    </lineage>
</organism>
<feature type="compositionally biased region" description="Gly residues" evidence="1">
    <location>
        <begin position="41"/>
        <end position="63"/>
    </location>
</feature>
<feature type="compositionally biased region" description="Pro residues" evidence="1">
    <location>
        <begin position="484"/>
        <end position="497"/>
    </location>
</feature>
<feature type="compositionally biased region" description="Low complexity" evidence="1">
    <location>
        <begin position="392"/>
        <end position="401"/>
    </location>
</feature>
<protein>
    <submittedName>
        <fullName evidence="2">Chromosome segregation ATPase</fullName>
    </submittedName>
</protein>
<feature type="compositionally biased region" description="Basic and acidic residues" evidence="1">
    <location>
        <begin position="179"/>
        <end position="190"/>
    </location>
</feature>
<feature type="compositionally biased region" description="Gly residues" evidence="1">
    <location>
        <begin position="436"/>
        <end position="450"/>
    </location>
</feature>
<feature type="region of interest" description="Disordered" evidence="1">
    <location>
        <begin position="174"/>
        <end position="226"/>
    </location>
</feature>
<feature type="compositionally biased region" description="Basic and acidic residues" evidence="1">
    <location>
        <begin position="539"/>
        <end position="557"/>
    </location>
</feature>
<feature type="region of interest" description="Disordered" evidence="1">
    <location>
        <begin position="343"/>
        <end position="376"/>
    </location>
</feature>